<dbReference type="EMBL" id="JACHJP010000002">
    <property type="protein sequence ID" value="MBB4915792.1"/>
    <property type="molecule type" value="Genomic_DNA"/>
</dbReference>
<gene>
    <name evidence="5" type="ORF">FHS44_002877</name>
</gene>
<feature type="domain" description="Solute-binding protein family 3/N-terminal" evidence="4">
    <location>
        <begin position="83"/>
        <end position="317"/>
    </location>
</feature>
<sequence>MSFLSRFTPALLAAPLLLAAACSSTTTTSAAPQDSAKPADQASAPAEAGGSKINTSPQQNRIQAEKVDAIAALVPEAIRSKGELVVGFSGDGAPPLTFLADDDRTIIGVETDLAHIVADVLGLKAKDEVTSWENLFLSVKSGKYDVAFNNVTVTEERKDIYDFATYRVDQLAWQTAKNNPITSIKQPSDIAGRRVAVGSGTNQEKILVDWDAQNQKAGLKPAQIQNYQKYVDALLSLKSGRIEAYFGPNPSLAYQDAVGGDTKIVGTVSGAGPDLQGLIAAMTKKDNGLVKPLSAAINELIKNGKYGEVLKRWNLTNEAIPESLVNPPGLPRQTAK</sequence>
<dbReference type="SUPFAM" id="SSF53850">
    <property type="entry name" value="Periplasmic binding protein-like II"/>
    <property type="match status" value="1"/>
</dbReference>
<organism evidence="5 6">
    <name type="scientific">Streptosporangium saharense</name>
    <dbReference type="NCBI Taxonomy" id="1706840"/>
    <lineage>
        <taxon>Bacteria</taxon>
        <taxon>Bacillati</taxon>
        <taxon>Actinomycetota</taxon>
        <taxon>Actinomycetes</taxon>
        <taxon>Streptosporangiales</taxon>
        <taxon>Streptosporangiaceae</taxon>
        <taxon>Streptosporangium</taxon>
    </lineage>
</organism>
<evidence type="ECO:0000256" key="3">
    <source>
        <dbReference type="SAM" id="SignalP"/>
    </source>
</evidence>
<dbReference type="Pfam" id="PF00497">
    <property type="entry name" value="SBP_bac_3"/>
    <property type="match status" value="1"/>
</dbReference>
<feature type="chain" id="PRO_5031407495" evidence="3">
    <location>
        <begin position="31"/>
        <end position="336"/>
    </location>
</feature>
<keyword evidence="6" id="KW-1185">Reference proteome</keyword>
<proteinExistence type="predicted"/>
<dbReference type="Gene3D" id="3.40.190.10">
    <property type="entry name" value="Periplasmic binding protein-like II"/>
    <property type="match status" value="2"/>
</dbReference>
<dbReference type="RefSeq" id="WP_184714404.1">
    <property type="nucleotide sequence ID" value="NZ_JACHJP010000002.1"/>
</dbReference>
<dbReference type="CDD" id="cd01004">
    <property type="entry name" value="PBP2_MidA_like"/>
    <property type="match status" value="1"/>
</dbReference>
<accession>A0A7W7VMJ5</accession>
<dbReference type="SMART" id="SM00062">
    <property type="entry name" value="PBPb"/>
    <property type="match status" value="1"/>
</dbReference>
<dbReference type="InterPro" id="IPR001638">
    <property type="entry name" value="Solute-binding_3/MltF_N"/>
</dbReference>
<feature type="region of interest" description="Disordered" evidence="2">
    <location>
        <begin position="28"/>
        <end position="60"/>
    </location>
</feature>
<dbReference type="PANTHER" id="PTHR35936">
    <property type="entry name" value="MEMBRANE-BOUND LYTIC MUREIN TRANSGLYCOSYLASE F"/>
    <property type="match status" value="1"/>
</dbReference>
<dbReference type="PANTHER" id="PTHR35936:SF17">
    <property type="entry name" value="ARGININE-BINDING EXTRACELLULAR PROTEIN ARTP"/>
    <property type="match status" value="1"/>
</dbReference>
<reference evidence="5 6" key="1">
    <citation type="submission" date="2020-08" db="EMBL/GenBank/DDBJ databases">
        <title>Genomic Encyclopedia of Type Strains, Phase III (KMG-III): the genomes of soil and plant-associated and newly described type strains.</title>
        <authorList>
            <person name="Whitman W."/>
        </authorList>
    </citation>
    <scope>NUCLEOTIDE SEQUENCE [LARGE SCALE GENOMIC DNA]</scope>
    <source>
        <strain evidence="5 6">CECT 8840</strain>
    </source>
</reference>
<dbReference type="Proteomes" id="UP000552644">
    <property type="component" value="Unassembled WGS sequence"/>
</dbReference>
<dbReference type="AlphaFoldDB" id="A0A7W7VMJ5"/>
<dbReference type="PROSITE" id="PS51257">
    <property type="entry name" value="PROKAR_LIPOPROTEIN"/>
    <property type="match status" value="1"/>
</dbReference>
<evidence type="ECO:0000259" key="4">
    <source>
        <dbReference type="SMART" id="SM00062"/>
    </source>
</evidence>
<feature type="signal peptide" evidence="3">
    <location>
        <begin position="1"/>
        <end position="30"/>
    </location>
</feature>
<evidence type="ECO:0000313" key="6">
    <source>
        <dbReference type="Proteomes" id="UP000552644"/>
    </source>
</evidence>
<evidence type="ECO:0000256" key="2">
    <source>
        <dbReference type="SAM" id="MobiDB-lite"/>
    </source>
</evidence>
<comment type="caution">
    <text evidence="5">The sequence shown here is derived from an EMBL/GenBank/DDBJ whole genome shotgun (WGS) entry which is preliminary data.</text>
</comment>
<protein>
    <submittedName>
        <fullName evidence="5">Polar amino acid transport system substrate-binding protein</fullName>
    </submittedName>
</protein>
<evidence type="ECO:0000256" key="1">
    <source>
        <dbReference type="ARBA" id="ARBA00022729"/>
    </source>
</evidence>
<evidence type="ECO:0000313" key="5">
    <source>
        <dbReference type="EMBL" id="MBB4915792.1"/>
    </source>
</evidence>
<keyword evidence="1 3" id="KW-0732">Signal</keyword>
<name>A0A7W7VMJ5_9ACTN</name>